<dbReference type="GO" id="GO:1990504">
    <property type="term" value="P:dense core granule exocytosis"/>
    <property type="evidence" value="ECO:0007669"/>
    <property type="project" value="InterPro"/>
</dbReference>
<proteinExistence type="predicted"/>
<feature type="compositionally biased region" description="Basic and acidic residues" evidence="1">
    <location>
        <begin position="110"/>
        <end position="128"/>
    </location>
</feature>
<dbReference type="PANTHER" id="PTHR12166">
    <property type="entry name" value="CALCIUM-DEPENDENT SECRETION ACTIVATOR"/>
    <property type="match status" value="1"/>
</dbReference>
<evidence type="ECO:0000313" key="2">
    <source>
        <dbReference type="EMBL" id="GCB73459.1"/>
    </source>
</evidence>
<name>A0A401PJZ0_SCYTO</name>
<dbReference type="AlphaFoldDB" id="A0A401PJZ0"/>
<comment type="caution">
    <text evidence="2">The sequence shown here is derived from an EMBL/GenBank/DDBJ whole genome shotgun (WGS) entry which is preliminary data.</text>
</comment>
<feature type="compositionally biased region" description="Basic and acidic residues" evidence="1">
    <location>
        <begin position="65"/>
        <end position="77"/>
    </location>
</feature>
<feature type="compositionally biased region" description="Low complexity" evidence="1">
    <location>
        <begin position="51"/>
        <end position="64"/>
    </location>
</feature>
<dbReference type="EMBL" id="BFAA01002347">
    <property type="protein sequence ID" value="GCB73459.1"/>
    <property type="molecule type" value="Genomic_DNA"/>
</dbReference>
<dbReference type="GO" id="GO:0016079">
    <property type="term" value="P:synaptic vesicle exocytosis"/>
    <property type="evidence" value="ECO:0007669"/>
    <property type="project" value="InterPro"/>
</dbReference>
<gene>
    <name evidence="2" type="ORF">scyTo_0006781</name>
</gene>
<dbReference type="Proteomes" id="UP000288216">
    <property type="component" value="Unassembled WGS sequence"/>
</dbReference>
<sequence length="149" mass="16234">MLDPSSSEEESDDLLEGDAAKEPPLAGGSGGSSSASGRSLPATRGSEGRLSGSARSVSPSPSVASEKEREEQERIQREEEDAQKRKALQLYVFLLRCIAYPFNAKQPTDMARRQQKVSECETDRESLGHRRTPPTPHQSIETPPGALRQ</sequence>
<feature type="region of interest" description="Disordered" evidence="1">
    <location>
        <begin position="104"/>
        <end position="149"/>
    </location>
</feature>
<dbReference type="InterPro" id="IPR033227">
    <property type="entry name" value="CAPS"/>
</dbReference>
<dbReference type="PANTHER" id="PTHR12166:SF8">
    <property type="entry name" value="CALCIUM-DEPENDENT SECRETION ACTIVATOR"/>
    <property type="match status" value="1"/>
</dbReference>
<reference evidence="2 3" key="1">
    <citation type="journal article" date="2018" name="Nat. Ecol. Evol.">
        <title>Shark genomes provide insights into elasmobranch evolution and the origin of vertebrates.</title>
        <authorList>
            <person name="Hara Y"/>
            <person name="Yamaguchi K"/>
            <person name="Onimaru K"/>
            <person name="Kadota M"/>
            <person name="Koyanagi M"/>
            <person name="Keeley SD"/>
            <person name="Tatsumi K"/>
            <person name="Tanaka K"/>
            <person name="Motone F"/>
            <person name="Kageyama Y"/>
            <person name="Nozu R"/>
            <person name="Adachi N"/>
            <person name="Nishimura O"/>
            <person name="Nakagawa R"/>
            <person name="Tanegashima C"/>
            <person name="Kiyatake I"/>
            <person name="Matsumoto R"/>
            <person name="Murakumo K"/>
            <person name="Nishida K"/>
            <person name="Terakita A"/>
            <person name="Kuratani S"/>
            <person name="Sato K"/>
            <person name="Hyodo S Kuraku.S."/>
        </authorList>
    </citation>
    <scope>NUCLEOTIDE SEQUENCE [LARGE SCALE GENOMIC DNA]</scope>
</reference>
<evidence type="ECO:0000313" key="3">
    <source>
        <dbReference type="Proteomes" id="UP000288216"/>
    </source>
</evidence>
<protein>
    <submittedName>
        <fullName evidence="2">Uncharacterized protein</fullName>
    </submittedName>
</protein>
<evidence type="ECO:0000256" key="1">
    <source>
        <dbReference type="SAM" id="MobiDB-lite"/>
    </source>
</evidence>
<dbReference type="GO" id="GO:0098793">
    <property type="term" value="C:presynapse"/>
    <property type="evidence" value="ECO:0007669"/>
    <property type="project" value="GOC"/>
</dbReference>
<feature type="region of interest" description="Disordered" evidence="1">
    <location>
        <begin position="1"/>
        <end position="82"/>
    </location>
</feature>
<feature type="compositionally biased region" description="Acidic residues" evidence="1">
    <location>
        <begin position="1"/>
        <end position="16"/>
    </location>
</feature>
<accession>A0A401PJZ0</accession>
<dbReference type="OrthoDB" id="8956194at2759"/>
<organism evidence="2 3">
    <name type="scientific">Scyliorhinus torazame</name>
    <name type="common">Cloudy catshark</name>
    <name type="synonym">Catulus torazame</name>
    <dbReference type="NCBI Taxonomy" id="75743"/>
    <lineage>
        <taxon>Eukaryota</taxon>
        <taxon>Metazoa</taxon>
        <taxon>Chordata</taxon>
        <taxon>Craniata</taxon>
        <taxon>Vertebrata</taxon>
        <taxon>Chondrichthyes</taxon>
        <taxon>Elasmobranchii</taxon>
        <taxon>Galeomorphii</taxon>
        <taxon>Galeoidea</taxon>
        <taxon>Carcharhiniformes</taxon>
        <taxon>Scyliorhinidae</taxon>
        <taxon>Scyliorhinus</taxon>
    </lineage>
</organism>
<keyword evidence="3" id="KW-1185">Reference proteome</keyword>